<dbReference type="EMBL" id="QGKY02000190">
    <property type="protein sequence ID" value="KAF2588553.1"/>
    <property type="molecule type" value="Genomic_DNA"/>
</dbReference>
<keyword evidence="1" id="KW-0472">Membrane</keyword>
<protein>
    <submittedName>
        <fullName evidence="2">Uncharacterized protein</fullName>
    </submittedName>
</protein>
<accession>A0A8S9K4L2</accession>
<reference evidence="2" key="1">
    <citation type="submission" date="2019-12" db="EMBL/GenBank/DDBJ databases">
        <title>Genome sequencing and annotation of Brassica cretica.</title>
        <authorList>
            <person name="Studholme D.J."/>
            <person name="Sarris P.F."/>
        </authorList>
    </citation>
    <scope>NUCLEOTIDE SEQUENCE</scope>
    <source>
        <strain evidence="2">PFS-102/07</strain>
        <tissue evidence="2">Leaf</tissue>
    </source>
</reference>
<sequence length="317" mass="36831">MRVDSRRLCVIGFTQGETRGYLQIKASHGKNQKEYGFLTEVRGYEIRFCGNKRIDFEGIMIGMLRKEGVAVRVLTWWDLVRISWILVRIWPEQAHDCSYLIVIDDSKVCRLPGKGLEWFHGRTFRLFELYKDLLSGELSGLISFKRSVVLLFGVLQLDCDLDLIKLSVSSGSRQMRTRCVQCYRSKEVLTYWYKWSCHGTRQMQRIRSSFFGACLIVMETWFILTVVNLQGVYPRGGRSLNDVSLNTFKFVVVRFLLLQRREYYGALWEDNRVVKTRNHGNIFVVALDEGFFNKDFGFGLGNVLYGTVCDILVARSL</sequence>
<gene>
    <name evidence="2" type="ORF">F2Q70_00041082</name>
</gene>
<evidence type="ECO:0000313" key="2">
    <source>
        <dbReference type="EMBL" id="KAF2588553.1"/>
    </source>
</evidence>
<dbReference type="AlphaFoldDB" id="A0A8S9K4L2"/>
<comment type="caution">
    <text evidence="2">The sequence shown here is derived from an EMBL/GenBank/DDBJ whole genome shotgun (WGS) entry which is preliminary data.</text>
</comment>
<keyword evidence="1" id="KW-0812">Transmembrane</keyword>
<organism evidence="2">
    <name type="scientific">Brassica cretica</name>
    <name type="common">Mustard</name>
    <dbReference type="NCBI Taxonomy" id="69181"/>
    <lineage>
        <taxon>Eukaryota</taxon>
        <taxon>Viridiplantae</taxon>
        <taxon>Streptophyta</taxon>
        <taxon>Embryophyta</taxon>
        <taxon>Tracheophyta</taxon>
        <taxon>Spermatophyta</taxon>
        <taxon>Magnoliopsida</taxon>
        <taxon>eudicotyledons</taxon>
        <taxon>Gunneridae</taxon>
        <taxon>Pentapetalae</taxon>
        <taxon>rosids</taxon>
        <taxon>malvids</taxon>
        <taxon>Brassicales</taxon>
        <taxon>Brassicaceae</taxon>
        <taxon>Brassiceae</taxon>
        <taxon>Brassica</taxon>
    </lineage>
</organism>
<name>A0A8S9K4L2_BRACR</name>
<evidence type="ECO:0000256" key="1">
    <source>
        <dbReference type="SAM" id="Phobius"/>
    </source>
</evidence>
<keyword evidence="1" id="KW-1133">Transmembrane helix</keyword>
<feature type="transmembrane region" description="Helical" evidence="1">
    <location>
        <begin position="210"/>
        <end position="233"/>
    </location>
</feature>
<proteinExistence type="predicted"/>